<dbReference type="VEuPathDB" id="FungiDB:PSHT_11288"/>
<accession>A0A2S4VJF3</accession>
<evidence type="ECO:0000313" key="2">
    <source>
        <dbReference type="EMBL" id="POW09673.1"/>
    </source>
</evidence>
<dbReference type="EMBL" id="PKSL01000053">
    <property type="protein sequence ID" value="POW09673.1"/>
    <property type="molecule type" value="Genomic_DNA"/>
</dbReference>
<evidence type="ECO:0008006" key="4">
    <source>
        <dbReference type="Google" id="ProtNLM"/>
    </source>
</evidence>
<evidence type="ECO:0000256" key="1">
    <source>
        <dbReference type="SAM" id="MobiDB-lite"/>
    </source>
</evidence>
<evidence type="ECO:0000313" key="3">
    <source>
        <dbReference type="Proteomes" id="UP000239156"/>
    </source>
</evidence>
<reference evidence="2" key="1">
    <citation type="submission" date="2017-12" db="EMBL/GenBank/DDBJ databases">
        <title>Gene loss provides genomic basis for host adaptation in cereal stripe rust fungi.</title>
        <authorList>
            <person name="Xia C."/>
        </authorList>
    </citation>
    <scope>NUCLEOTIDE SEQUENCE [LARGE SCALE GENOMIC DNA]</scope>
    <source>
        <strain evidence="2">93-210</strain>
    </source>
</reference>
<feature type="region of interest" description="Disordered" evidence="1">
    <location>
        <begin position="61"/>
        <end position="89"/>
    </location>
</feature>
<feature type="compositionally biased region" description="Polar residues" evidence="1">
    <location>
        <begin position="473"/>
        <end position="490"/>
    </location>
</feature>
<organism evidence="2 3">
    <name type="scientific">Puccinia striiformis</name>
    <dbReference type="NCBI Taxonomy" id="27350"/>
    <lineage>
        <taxon>Eukaryota</taxon>
        <taxon>Fungi</taxon>
        <taxon>Dikarya</taxon>
        <taxon>Basidiomycota</taxon>
        <taxon>Pucciniomycotina</taxon>
        <taxon>Pucciniomycetes</taxon>
        <taxon>Pucciniales</taxon>
        <taxon>Pucciniaceae</taxon>
        <taxon>Puccinia</taxon>
    </lineage>
</organism>
<dbReference type="AlphaFoldDB" id="A0A2S4VJF3"/>
<comment type="caution">
    <text evidence="2">The sequence shown here is derived from an EMBL/GenBank/DDBJ whole genome shotgun (WGS) entry which is preliminary data.</text>
</comment>
<proteinExistence type="predicted"/>
<dbReference type="Proteomes" id="UP000239156">
    <property type="component" value="Unassembled WGS sequence"/>
</dbReference>
<gene>
    <name evidence="2" type="ORF">PSTT_06688</name>
</gene>
<keyword evidence="3" id="KW-1185">Reference proteome</keyword>
<feature type="region of interest" description="Disordered" evidence="1">
    <location>
        <begin position="301"/>
        <end position="342"/>
    </location>
</feature>
<feature type="region of interest" description="Disordered" evidence="1">
    <location>
        <begin position="473"/>
        <end position="493"/>
    </location>
</feature>
<dbReference type="VEuPathDB" id="FungiDB:PSTT_06688"/>
<protein>
    <recommendedName>
        <fullName evidence="4">SAM domain-containing protein</fullName>
    </recommendedName>
</protein>
<sequence>MTTRQTLQPPPTRLNASRLGISLNNRFLTEVRGRAPPIRLEDMNATSTHTVLHPGFDFATGMFQQHPDRNKEPVPSTSNDRSVANSQPSEEVEVVELTLSLDNNEDIDDAIGSQVDEELTAGPEPKPQWIDIHNNYQFHVVQAANNPPKNPRVRKQKRLAQAMKLEVKDNKIVVPRALNNLDLARFKRETMDAIRQNVNEWLARHAEDLEGRGAIEWQVAIKNGGAFAGAQNQVLLPSNDTFQRFLEAADCLPEGKMKTCTLVQEDPKVVAQYFPITCHKADVWARAICANPEEVTALRPPRSFTYVTGPSGNSATPAQGPSNRRAPPAPNAPESVTETGLSADSIGSPNICDCLVAKYLHQQSQLAAPPPQLNPFASHLPQLRALFPPERWFPDQRSTQDELLQQIALYPQAFLGQAFPGQPSVFPGQTGGVSWTGVSYNTIFPWPGQAFPGQAFPGQPYAHAFLQQQQTNVAHGHQPNSVHQEQNQPNPAVIELSPTPSDHGAPIDEFIEFAQLGPSPTLVIDGLSHLGITHWSLLQHISDEDLINAGIPLAQAQAIMLAFRRNSQHLKNKSKN</sequence>
<name>A0A2S4VJF3_9BASI</name>
<feature type="compositionally biased region" description="Polar residues" evidence="1">
    <location>
        <begin position="75"/>
        <end position="89"/>
    </location>
</feature>
<feature type="compositionally biased region" description="Polar residues" evidence="1">
    <location>
        <begin position="305"/>
        <end position="322"/>
    </location>
</feature>